<dbReference type="Pfam" id="PF00109">
    <property type="entry name" value="ketoacyl-synt"/>
    <property type="match status" value="1"/>
</dbReference>
<name>A0A1Y0IJ02_9BACL</name>
<dbReference type="PANTHER" id="PTHR11712:SF336">
    <property type="entry name" value="3-OXOACYL-[ACYL-CARRIER-PROTEIN] SYNTHASE, MITOCHONDRIAL"/>
    <property type="match status" value="1"/>
</dbReference>
<dbReference type="PROSITE" id="PS00606">
    <property type="entry name" value="KS3_1"/>
    <property type="match status" value="1"/>
</dbReference>
<dbReference type="InterPro" id="IPR000794">
    <property type="entry name" value="Beta-ketoacyl_synthase"/>
</dbReference>
<sequence length="415" mass="43524">MNKQRRVVITGKGAVTPFGIGVPVFAEALQKGQSGIRLLQQLDTTRLPTKGGGEVAVPLSPVAGLAPRAPRFVQFAALAFQEAWRESGLAGETFDKSRLGVLLGTSRGVVRELELACELLRRKGAARLQAEHPGLLQLLFPVWGSGALSHSIAQLAGAAGHVGTISAACASGTIAIGEAARLISEGVCDVMIAGGAEAPFTPTSFAGVCSSKAMSERWDDPAAACRPFDARRDGYVMGEGAGVLILESYDHARARGASPLAEIIGYAQTDDASHITVPTGEGLRTAIRLALQEARLAPEELDYINAHGTSTKLNDKWETWALHQALGNAAYRIPVSSTKSMTGHLLGAAGAVETIACLLAMEHSFLPPTINYSEADPDCDLDYVPNDARSQNVSLALTQSLGFGGHNAVLLLQGK</sequence>
<dbReference type="InterPro" id="IPR014030">
    <property type="entry name" value="Ketoacyl_synth_N"/>
</dbReference>
<dbReference type="GO" id="GO:0005829">
    <property type="term" value="C:cytosol"/>
    <property type="evidence" value="ECO:0007669"/>
    <property type="project" value="TreeGrafter"/>
</dbReference>
<dbReference type="InterPro" id="IPR014031">
    <property type="entry name" value="Ketoacyl_synth_C"/>
</dbReference>
<organism evidence="5 6">
    <name type="scientific">Tumebacillus avium</name>
    <dbReference type="NCBI Taxonomy" id="1903704"/>
    <lineage>
        <taxon>Bacteria</taxon>
        <taxon>Bacillati</taxon>
        <taxon>Bacillota</taxon>
        <taxon>Bacilli</taxon>
        <taxon>Bacillales</taxon>
        <taxon>Alicyclobacillaceae</taxon>
        <taxon>Tumebacillus</taxon>
    </lineage>
</organism>
<dbReference type="RefSeq" id="WP_087455829.1">
    <property type="nucleotide sequence ID" value="NZ_CP021434.1"/>
</dbReference>
<comment type="similarity">
    <text evidence="1 3">Belongs to the thiolase-like superfamily. Beta-ketoacyl-ACP synthases family.</text>
</comment>
<dbReference type="PANTHER" id="PTHR11712">
    <property type="entry name" value="POLYKETIDE SYNTHASE-RELATED"/>
    <property type="match status" value="1"/>
</dbReference>
<feature type="domain" description="Ketosynthase family 3 (KS3)" evidence="4">
    <location>
        <begin position="4"/>
        <end position="414"/>
    </location>
</feature>
<dbReference type="KEGG" id="tum:CBW65_04650"/>
<protein>
    <recommendedName>
        <fullName evidence="4">Ketosynthase family 3 (KS3) domain-containing protein</fullName>
    </recommendedName>
</protein>
<dbReference type="EMBL" id="CP021434">
    <property type="protein sequence ID" value="ARU60437.1"/>
    <property type="molecule type" value="Genomic_DNA"/>
</dbReference>
<keyword evidence="2 3" id="KW-0808">Transferase</keyword>
<keyword evidence="6" id="KW-1185">Reference proteome</keyword>
<evidence type="ECO:0000313" key="6">
    <source>
        <dbReference type="Proteomes" id="UP000195437"/>
    </source>
</evidence>
<dbReference type="GO" id="GO:0004315">
    <property type="term" value="F:3-oxoacyl-[acyl-carrier-protein] synthase activity"/>
    <property type="evidence" value="ECO:0007669"/>
    <property type="project" value="InterPro"/>
</dbReference>
<dbReference type="Gene3D" id="3.40.47.10">
    <property type="match status" value="1"/>
</dbReference>
<dbReference type="CDD" id="cd00834">
    <property type="entry name" value="KAS_I_II"/>
    <property type="match status" value="1"/>
</dbReference>
<evidence type="ECO:0000256" key="1">
    <source>
        <dbReference type="ARBA" id="ARBA00008467"/>
    </source>
</evidence>
<dbReference type="SUPFAM" id="SSF53901">
    <property type="entry name" value="Thiolase-like"/>
    <property type="match status" value="2"/>
</dbReference>
<evidence type="ECO:0000259" key="4">
    <source>
        <dbReference type="PROSITE" id="PS52004"/>
    </source>
</evidence>
<gene>
    <name evidence="5" type="ORF">CBW65_04650</name>
</gene>
<dbReference type="NCBIfam" id="NF005589">
    <property type="entry name" value="PRK07314.1"/>
    <property type="match status" value="1"/>
</dbReference>
<dbReference type="AlphaFoldDB" id="A0A1Y0IJ02"/>
<accession>A0A1Y0IJ02</accession>
<proteinExistence type="inferred from homology"/>
<reference evidence="6" key="1">
    <citation type="submission" date="2017-05" db="EMBL/GenBank/DDBJ databases">
        <authorList>
            <person name="Sung H."/>
        </authorList>
    </citation>
    <scope>NUCLEOTIDE SEQUENCE [LARGE SCALE GENOMIC DNA]</scope>
    <source>
        <strain evidence="6">AR23208</strain>
    </source>
</reference>
<evidence type="ECO:0000256" key="2">
    <source>
        <dbReference type="ARBA" id="ARBA00022679"/>
    </source>
</evidence>
<dbReference type="Pfam" id="PF02801">
    <property type="entry name" value="Ketoacyl-synt_C"/>
    <property type="match status" value="1"/>
</dbReference>
<dbReference type="PROSITE" id="PS52004">
    <property type="entry name" value="KS3_2"/>
    <property type="match status" value="1"/>
</dbReference>
<dbReference type="OrthoDB" id="9808669at2"/>
<dbReference type="Proteomes" id="UP000195437">
    <property type="component" value="Chromosome"/>
</dbReference>
<evidence type="ECO:0000313" key="5">
    <source>
        <dbReference type="EMBL" id="ARU60437.1"/>
    </source>
</evidence>
<dbReference type="InterPro" id="IPR020841">
    <property type="entry name" value="PKS_Beta-ketoAc_synthase_dom"/>
</dbReference>
<dbReference type="GO" id="GO:0006633">
    <property type="term" value="P:fatty acid biosynthetic process"/>
    <property type="evidence" value="ECO:0007669"/>
    <property type="project" value="InterPro"/>
</dbReference>
<dbReference type="InterPro" id="IPR018201">
    <property type="entry name" value="Ketoacyl_synth_AS"/>
</dbReference>
<dbReference type="InterPro" id="IPR016039">
    <property type="entry name" value="Thiolase-like"/>
</dbReference>
<evidence type="ECO:0000256" key="3">
    <source>
        <dbReference type="RuleBase" id="RU003694"/>
    </source>
</evidence>
<dbReference type="SMART" id="SM00825">
    <property type="entry name" value="PKS_KS"/>
    <property type="match status" value="1"/>
</dbReference>